<evidence type="ECO:0000256" key="3">
    <source>
        <dbReference type="ARBA" id="ARBA00022833"/>
    </source>
</evidence>
<evidence type="ECO:0000313" key="9">
    <source>
        <dbReference type="EMBL" id="GFS13739.1"/>
    </source>
</evidence>
<sequence length="239" mass="26977">MLLKNQNYPSRRKQANSVRSIFIKQMERIFPWFNVNTCKLWEHNKGLPEGMLRDAVLPPSNDHTYAQWLERQILPMNPQPSPFKKNSTPQRRSSEEETPTGQEASVGESLLSPDLPQASDDTRVCLLCGGVGDDKPDRCDLCGEVGATVGCCATNCRANYHFMCARKDGCVFQINRMIYCKLHSYLVDTENENSSEPSFILENTDIEAAAAAENEKWNKPTKIHHIALNCNKNVKTSVQ</sequence>
<dbReference type="EMBL" id="BMAT01013466">
    <property type="protein sequence ID" value="GFS13739.1"/>
    <property type="molecule type" value="Genomic_DNA"/>
</dbReference>
<accession>A0AAV4IT61</accession>
<keyword evidence="10" id="KW-1185">Reference proteome</keyword>
<evidence type="ECO:0000256" key="1">
    <source>
        <dbReference type="ARBA" id="ARBA00022723"/>
    </source>
</evidence>
<keyword evidence="1" id="KW-0479">Metal-binding</keyword>
<keyword evidence="5" id="KW-0103">Bromodomain</keyword>
<protein>
    <submittedName>
        <fullName evidence="9">Histone-lysine N-methyltransferase</fullName>
    </submittedName>
</protein>
<dbReference type="GO" id="GO:0008270">
    <property type="term" value="F:zinc ion binding"/>
    <property type="evidence" value="ECO:0007669"/>
    <property type="project" value="UniProtKB-KW"/>
</dbReference>
<feature type="region of interest" description="Disordered" evidence="7">
    <location>
        <begin position="75"/>
        <end position="115"/>
    </location>
</feature>
<dbReference type="InterPro" id="IPR036427">
    <property type="entry name" value="Bromodomain-like_sf"/>
</dbReference>
<dbReference type="PROSITE" id="PS51805">
    <property type="entry name" value="EPHD"/>
    <property type="match status" value="1"/>
</dbReference>
<organism evidence="9 10">
    <name type="scientific">Elysia marginata</name>
    <dbReference type="NCBI Taxonomy" id="1093978"/>
    <lineage>
        <taxon>Eukaryota</taxon>
        <taxon>Metazoa</taxon>
        <taxon>Spiralia</taxon>
        <taxon>Lophotrochozoa</taxon>
        <taxon>Mollusca</taxon>
        <taxon>Gastropoda</taxon>
        <taxon>Heterobranchia</taxon>
        <taxon>Euthyneura</taxon>
        <taxon>Panpulmonata</taxon>
        <taxon>Sacoglossa</taxon>
        <taxon>Placobranchoidea</taxon>
        <taxon>Plakobranchidae</taxon>
        <taxon>Elysia</taxon>
    </lineage>
</organism>
<comment type="caution">
    <text evidence="9">The sequence shown here is derived from an EMBL/GenBank/DDBJ whole genome shotgun (WGS) entry which is preliminary data.</text>
</comment>
<evidence type="ECO:0000256" key="6">
    <source>
        <dbReference type="ARBA" id="ARBA00023163"/>
    </source>
</evidence>
<keyword evidence="6" id="KW-0804">Transcription</keyword>
<dbReference type="Gene3D" id="3.30.40.10">
    <property type="entry name" value="Zinc/RING finger domain, C3HC4 (zinc finger)"/>
    <property type="match status" value="1"/>
</dbReference>
<proteinExistence type="predicted"/>
<evidence type="ECO:0000256" key="5">
    <source>
        <dbReference type="ARBA" id="ARBA00023117"/>
    </source>
</evidence>
<evidence type="ECO:0000259" key="8">
    <source>
        <dbReference type="PROSITE" id="PS51805"/>
    </source>
</evidence>
<dbReference type="GO" id="GO:0045893">
    <property type="term" value="P:positive regulation of DNA-templated transcription"/>
    <property type="evidence" value="ECO:0007669"/>
    <property type="project" value="TreeGrafter"/>
</dbReference>
<evidence type="ECO:0000256" key="7">
    <source>
        <dbReference type="SAM" id="MobiDB-lite"/>
    </source>
</evidence>
<reference evidence="9 10" key="1">
    <citation type="journal article" date="2021" name="Elife">
        <title>Chloroplast acquisition without the gene transfer in kleptoplastic sea slugs, Plakobranchus ocellatus.</title>
        <authorList>
            <person name="Maeda T."/>
            <person name="Takahashi S."/>
            <person name="Yoshida T."/>
            <person name="Shimamura S."/>
            <person name="Takaki Y."/>
            <person name="Nagai Y."/>
            <person name="Toyoda A."/>
            <person name="Suzuki Y."/>
            <person name="Arimoto A."/>
            <person name="Ishii H."/>
            <person name="Satoh N."/>
            <person name="Nishiyama T."/>
            <person name="Hasebe M."/>
            <person name="Maruyama T."/>
            <person name="Minagawa J."/>
            <person name="Obokata J."/>
            <person name="Shigenobu S."/>
        </authorList>
    </citation>
    <scope>NUCLEOTIDE SEQUENCE [LARGE SCALE GENOMIC DNA]</scope>
</reference>
<dbReference type="Proteomes" id="UP000762676">
    <property type="component" value="Unassembled WGS sequence"/>
</dbReference>
<dbReference type="InterPro" id="IPR034732">
    <property type="entry name" value="EPHD"/>
</dbReference>
<dbReference type="SMART" id="SM00249">
    <property type="entry name" value="PHD"/>
    <property type="match status" value="1"/>
</dbReference>
<dbReference type="Gene3D" id="1.20.920.10">
    <property type="entry name" value="Bromodomain-like"/>
    <property type="match status" value="1"/>
</dbReference>
<evidence type="ECO:0000313" key="10">
    <source>
        <dbReference type="Proteomes" id="UP000762676"/>
    </source>
</evidence>
<evidence type="ECO:0000256" key="4">
    <source>
        <dbReference type="ARBA" id="ARBA00023015"/>
    </source>
</evidence>
<dbReference type="PANTHER" id="PTHR45838">
    <property type="entry name" value="HISTONE-LYSINE-N-METHYLTRANSFERASE 2 KMT2 FAMILY MEMBER"/>
    <property type="match status" value="1"/>
</dbReference>
<dbReference type="Pfam" id="PF13771">
    <property type="entry name" value="zf-HC5HC2H"/>
    <property type="match status" value="1"/>
</dbReference>
<dbReference type="InterPro" id="IPR001965">
    <property type="entry name" value="Znf_PHD"/>
</dbReference>
<dbReference type="InterPro" id="IPR013083">
    <property type="entry name" value="Znf_RING/FYVE/PHD"/>
</dbReference>
<dbReference type="GO" id="GO:0035097">
    <property type="term" value="C:histone methyltransferase complex"/>
    <property type="evidence" value="ECO:0007669"/>
    <property type="project" value="TreeGrafter"/>
</dbReference>
<dbReference type="AlphaFoldDB" id="A0AAV4IT61"/>
<keyword evidence="3" id="KW-0862">Zinc</keyword>
<keyword evidence="4" id="KW-0805">Transcription regulation</keyword>
<feature type="domain" description="PHD-type" evidence="8">
    <location>
        <begin position="138"/>
        <end position="184"/>
    </location>
</feature>
<dbReference type="PANTHER" id="PTHR45838:SF4">
    <property type="entry name" value="HISTONE-LYSINE N-METHYLTRANSFERASE TRITHORAX"/>
    <property type="match status" value="1"/>
</dbReference>
<name>A0AAV4IT61_9GAST</name>
<keyword evidence="2" id="KW-0863">Zinc-finger</keyword>
<gene>
    <name evidence="9" type="ORF">ElyMa_006729700</name>
</gene>
<evidence type="ECO:0000256" key="2">
    <source>
        <dbReference type="ARBA" id="ARBA00022771"/>
    </source>
</evidence>
<dbReference type="GO" id="GO:0042800">
    <property type="term" value="F:histone H3K4 methyltransferase activity"/>
    <property type="evidence" value="ECO:0007669"/>
    <property type="project" value="TreeGrafter"/>
</dbReference>